<proteinExistence type="predicted"/>
<name>A0A1H8XSC3_9FIRM</name>
<dbReference type="OrthoDB" id="1682558at2"/>
<dbReference type="Proteomes" id="UP000198847">
    <property type="component" value="Unassembled WGS sequence"/>
</dbReference>
<reference evidence="1 2" key="1">
    <citation type="submission" date="2016-10" db="EMBL/GenBank/DDBJ databases">
        <authorList>
            <person name="de Groot N.N."/>
        </authorList>
    </citation>
    <scope>NUCLEOTIDE SEQUENCE [LARGE SCALE GENOMIC DNA]</scope>
    <source>
        <strain evidence="1 2">DSM 13305</strain>
    </source>
</reference>
<dbReference type="EMBL" id="FODY01000028">
    <property type="protein sequence ID" value="SEP42737.1"/>
    <property type="molecule type" value="Genomic_DNA"/>
</dbReference>
<sequence>MEQGSPAVQRPGRDLDIQVALKVMGYIWLKHLLQFSAELAVKWLGTADDIEASGGVYVAVKPEQFWALKERENHAEAVPGFSTDQAAAEQVVAEMEKRGCRYDVVTVDNAAAPCRVTFSRNDGETATASGAVMPEAVAKAALAFVACTAAGSR</sequence>
<protein>
    <recommendedName>
        <fullName evidence="3">Phage ABA sandwich domain-containing protein</fullName>
    </recommendedName>
</protein>
<evidence type="ECO:0000313" key="2">
    <source>
        <dbReference type="Proteomes" id="UP000198847"/>
    </source>
</evidence>
<evidence type="ECO:0000313" key="1">
    <source>
        <dbReference type="EMBL" id="SEP42737.1"/>
    </source>
</evidence>
<dbReference type="AlphaFoldDB" id="A0A1H8XSC3"/>
<dbReference type="InterPro" id="IPR028985">
    <property type="entry name" value="Bacillus_phage_prot-like"/>
</dbReference>
<dbReference type="Gene3D" id="3.30.2120.10">
    <property type="entry name" value="Bacillus phage protein-like"/>
    <property type="match status" value="1"/>
</dbReference>
<keyword evidence="2" id="KW-1185">Reference proteome</keyword>
<dbReference type="STRING" id="112903.SAMN04490178_12850"/>
<gene>
    <name evidence="1" type="ORF">SAMN04490178_12850</name>
</gene>
<dbReference type="RefSeq" id="WP_091750880.1">
    <property type="nucleotide sequence ID" value="NZ_FODY01000028.1"/>
</dbReference>
<accession>A0A1H8XSC3</accession>
<evidence type="ECO:0008006" key="3">
    <source>
        <dbReference type="Google" id="ProtNLM"/>
    </source>
</evidence>
<organism evidence="1 2">
    <name type="scientific">Propionispora vibrioides</name>
    <dbReference type="NCBI Taxonomy" id="112903"/>
    <lineage>
        <taxon>Bacteria</taxon>
        <taxon>Bacillati</taxon>
        <taxon>Bacillota</taxon>
        <taxon>Negativicutes</taxon>
        <taxon>Selenomonadales</taxon>
        <taxon>Sporomusaceae</taxon>
        <taxon>Propionispora</taxon>
    </lineage>
</organism>